<dbReference type="Gene3D" id="3.40.50.12140">
    <property type="entry name" value="Domain of unknown function DUF4159"/>
    <property type="match status" value="1"/>
</dbReference>
<comment type="caution">
    <text evidence="2">The sequence shown here is derived from an EMBL/GenBank/DDBJ whole genome shotgun (WGS) entry which is preliminary data.</text>
</comment>
<dbReference type="Proteomes" id="UP000525652">
    <property type="component" value="Unassembled WGS sequence"/>
</dbReference>
<sequence length="220" mass="25124">MTTLQAQDTLEPRAGEVSWARLKTDYRHWNRHSSAEPTIVNFIHDHTNLDIESTWVAADIDHLDQLIRYPFLYSEGIHTVTKPKQLENLREYLLRGGFIVMDSCINPEVTEDPDAFVVDQIAKVQEILPGATARALPRDHIIFRIFFKIEGGAPHSYMNSVYDPEWEKHGFYAIYFEDAPVALVSVSGLKCGWAGLQTMPGHDVLCSQMMVNIYVWAMTQ</sequence>
<protein>
    <submittedName>
        <fullName evidence="2">DUF4159 domain-containing protein</fullName>
    </submittedName>
</protein>
<dbReference type="InterPro" id="IPR025297">
    <property type="entry name" value="DUF4159"/>
</dbReference>
<dbReference type="RefSeq" id="WP_185694958.1">
    <property type="nucleotide sequence ID" value="NZ_JACHVA010000143.1"/>
</dbReference>
<evidence type="ECO:0000313" key="2">
    <source>
        <dbReference type="EMBL" id="MBC2604346.1"/>
    </source>
</evidence>
<reference evidence="2 3" key="1">
    <citation type="submission" date="2020-07" db="EMBL/GenBank/DDBJ databases">
        <authorList>
            <person name="Feng X."/>
        </authorList>
    </citation>
    <scope>NUCLEOTIDE SEQUENCE [LARGE SCALE GENOMIC DNA]</scope>
    <source>
        <strain evidence="2 3">JCM14086</strain>
    </source>
</reference>
<evidence type="ECO:0000313" key="3">
    <source>
        <dbReference type="Proteomes" id="UP000525652"/>
    </source>
</evidence>
<accession>A0A7X1B2C4</accession>
<dbReference type="AlphaFoldDB" id="A0A7X1B2C4"/>
<evidence type="ECO:0000259" key="1">
    <source>
        <dbReference type="Pfam" id="PF13709"/>
    </source>
</evidence>
<dbReference type="EMBL" id="JACHVA010000143">
    <property type="protein sequence ID" value="MBC2604346.1"/>
    <property type="molecule type" value="Genomic_DNA"/>
</dbReference>
<keyword evidence="3" id="KW-1185">Reference proteome</keyword>
<proteinExistence type="predicted"/>
<name>A0A7X1B2C4_9BACT</name>
<gene>
    <name evidence="2" type="ORF">H5P30_21410</name>
</gene>
<organism evidence="2 3">
    <name type="scientific">Puniceicoccus vermicola</name>
    <dbReference type="NCBI Taxonomy" id="388746"/>
    <lineage>
        <taxon>Bacteria</taxon>
        <taxon>Pseudomonadati</taxon>
        <taxon>Verrucomicrobiota</taxon>
        <taxon>Opitutia</taxon>
        <taxon>Puniceicoccales</taxon>
        <taxon>Puniceicoccaceae</taxon>
        <taxon>Puniceicoccus</taxon>
    </lineage>
</organism>
<feature type="domain" description="DUF4159" evidence="1">
    <location>
        <begin position="20"/>
        <end position="218"/>
    </location>
</feature>
<dbReference type="Pfam" id="PF13709">
    <property type="entry name" value="DUF4159"/>
    <property type="match status" value="1"/>
</dbReference>